<dbReference type="RefSeq" id="WP_382360348.1">
    <property type="nucleotide sequence ID" value="NZ_JBHLWV010000007.1"/>
</dbReference>
<keyword evidence="2" id="KW-1185">Reference proteome</keyword>
<gene>
    <name evidence="1" type="ORF">ACFFJD_02340</name>
</gene>
<evidence type="ECO:0000313" key="1">
    <source>
        <dbReference type="EMBL" id="MFC0313693.1"/>
    </source>
</evidence>
<proteinExistence type="predicted"/>
<dbReference type="InterPro" id="IPR043722">
    <property type="entry name" value="DUF5663"/>
</dbReference>
<dbReference type="EMBL" id="JBHLWV010000007">
    <property type="protein sequence ID" value="MFC0313693.1"/>
    <property type="molecule type" value="Genomic_DNA"/>
</dbReference>
<evidence type="ECO:0000313" key="2">
    <source>
        <dbReference type="Proteomes" id="UP001589783"/>
    </source>
</evidence>
<dbReference type="Proteomes" id="UP001589783">
    <property type="component" value="Unassembled WGS sequence"/>
</dbReference>
<organism evidence="1 2">
    <name type="scientific">Gordonia phosphorivorans</name>
    <dbReference type="NCBI Taxonomy" id="1056982"/>
    <lineage>
        <taxon>Bacteria</taxon>
        <taxon>Bacillati</taxon>
        <taxon>Actinomycetota</taxon>
        <taxon>Actinomycetes</taxon>
        <taxon>Mycobacteriales</taxon>
        <taxon>Gordoniaceae</taxon>
        <taxon>Gordonia</taxon>
    </lineage>
</organism>
<reference evidence="1 2" key="1">
    <citation type="submission" date="2024-09" db="EMBL/GenBank/DDBJ databases">
        <authorList>
            <person name="Sun Q."/>
            <person name="Mori K."/>
        </authorList>
    </citation>
    <scope>NUCLEOTIDE SEQUENCE [LARGE SCALE GENOMIC DNA]</scope>
    <source>
        <strain evidence="1 2">CCM 7957</strain>
    </source>
</reference>
<comment type="caution">
    <text evidence="1">The sequence shown here is derived from an EMBL/GenBank/DDBJ whole genome shotgun (WGS) entry which is preliminary data.</text>
</comment>
<protein>
    <submittedName>
        <fullName evidence="1">DUF5663 domain-containing protein</fullName>
    </submittedName>
</protein>
<sequence length="141" mass="16053">MFELNDEFLGEVGLADLPEEGRLPFLQHVYATLEQRVGKVLSEGLTNEQLSQFEAFADRDSAKVDAWLAVWAPDYLDDPEFQRLQRDMGHVAGAVDLRAEYAAQLWMVVNRPNYRETVMQILAEVKSEIAANREAILRASR</sequence>
<accession>A0ABV6H6T5</accession>
<dbReference type="Pfam" id="PF18908">
    <property type="entry name" value="DUF5663"/>
    <property type="match status" value="1"/>
</dbReference>
<name>A0ABV6H6T5_9ACTN</name>